<dbReference type="SUPFAM" id="SSF53850">
    <property type="entry name" value="Periplasmic binding protein-like II"/>
    <property type="match status" value="1"/>
</dbReference>
<keyword evidence="4" id="KW-1185">Reference proteome</keyword>
<dbReference type="EMBL" id="BTCL01000001">
    <property type="protein sequence ID" value="GMK43021.1"/>
    <property type="molecule type" value="Genomic_DNA"/>
</dbReference>
<feature type="region of interest" description="Disordered" evidence="1">
    <location>
        <begin position="480"/>
        <end position="514"/>
    </location>
</feature>
<accession>A0ABQ6NDE0</accession>
<feature type="signal peptide" evidence="2">
    <location>
        <begin position="1"/>
        <end position="24"/>
    </location>
</feature>
<comment type="caution">
    <text evidence="3">The sequence shown here is derived from an EMBL/GenBank/DDBJ whole genome shotgun (WGS) entry which is preliminary data.</text>
</comment>
<organism evidence="3 4">
    <name type="scientific">Paenibacillus glycanilyticus</name>
    <dbReference type="NCBI Taxonomy" id="126569"/>
    <lineage>
        <taxon>Bacteria</taxon>
        <taxon>Bacillati</taxon>
        <taxon>Bacillota</taxon>
        <taxon>Bacilli</taxon>
        <taxon>Bacillales</taxon>
        <taxon>Paenibacillaceae</taxon>
        <taxon>Paenibacillus</taxon>
    </lineage>
</organism>
<dbReference type="Pfam" id="PF01547">
    <property type="entry name" value="SBP_bac_1"/>
    <property type="match status" value="1"/>
</dbReference>
<dbReference type="PANTHER" id="PTHR43649">
    <property type="entry name" value="ARABINOSE-BINDING PROTEIN-RELATED"/>
    <property type="match status" value="1"/>
</dbReference>
<gene>
    <name evidence="3" type="ORF">PghCCS26_01480</name>
</gene>
<dbReference type="Gene3D" id="3.40.190.10">
    <property type="entry name" value="Periplasmic binding protein-like II"/>
    <property type="match status" value="1"/>
</dbReference>
<evidence type="ECO:0008006" key="5">
    <source>
        <dbReference type="Google" id="ProtNLM"/>
    </source>
</evidence>
<evidence type="ECO:0000313" key="3">
    <source>
        <dbReference type="EMBL" id="GMK43021.1"/>
    </source>
</evidence>
<evidence type="ECO:0000256" key="1">
    <source>
        <dbReference type="SAM" id="MobiDB-lite"/>
    </source>
</evidence>
<feature type="compositionally biased region" description="Gly residues" evidence="1">
    <location>
        <begin position="487"/>
        <end position="498"/>
    </location>
</feature>
<sequence length="514" mass="57119">MKRKWASKVTFLSLSLIMSTSLLAACSKGSESTAEKHVLRLGVLYGGADNESYVRQQYTDTYEMMHKNIDFEIVSAIDYNDQRYDTPDPNGVVKQPDPFAKMKEMLTGDNPVDVVILDYSMLRRLIQDNLLQQLDPLIQKSKFDLTDYVPTVIDGIKSADDSGNIYALTPTFSSSALYYNKKLFTDAGVDLPTDNMTWDEVINLASRVAKGEGADRKFGLSINRWAGDGFSDVQTYAAPLQLKMWDDKGEKMLVNNEQWESAWNAVANLYKQKISPSQEDMSAWQTKISTDNPGAYNPLGSDMFLNGKVAMTIAEYGYVNEISNAMNNASKIKNFTPFDWDVVTMPTQTSKPGIGGNIYFSQLMGINAKAQNPDDAWDFVQFTNSKDWAELKSRSSYELVARKEFLKPKDGMSYNINAFTTLKPIPPQSTDTEKLQREKPGIWEAQSPGFELFQKVIKGDISAKEALQEWETKGNAVLEKLKTNPNGGTGEGVGGGGPIVRPLDDTAVEAEPAG</sequence>
<dbReference type="InterPro" id="IPR050490">
    <property type="entry name" value="Bact_solute-bd_prot1"/>
</dbReference>
<dbReference type="Proteomes" id="UP001285921">
    <property type="component" value="Unassembled WGS sequence"/>
</dbReference>
<name>A0ABQ6NDE0_9BACL</name>
<evidence type="ECO:0000256" key="2">
    <source>
        <dbReference type="SAM" id="SignalP"/>
    </source>
</evidence>
<keyword evidence="2" id="KW-0732">Signal</keyword>
<dbReference type="InterPro" id="IPR006059">
    <property type="entry name" value="SBP"/>
</dbReference>
<dbReference type="PROSITE" id="PS51257">
    <property type="entry name" value="PROKAR_LIPOPROTEIN"/>
    <property type="match status" value="1"/>
</dbReference>
<proteinExistence type="predicted"/>
<dbReference type="PANTHER" id="PTHR43649:SF12">
    <property type="entry name" value="DIACETYLCHITOBIOSE BINDING PROTEIN DASA"/>
    <property type="match status" value="1"/>
</dbReference>
<protein>
    <recommendedName>
        <fullName evidence="5">Extracellular solute-binding protein</fullName>
    </recommendedName>
</protein>
<feature type="chain" id="PRO_5046851206" description="Extracellular solute-binding protein" evidence="2">
    <location>
        <begin position="25"/>
        <end position="514"/>
    </location>
</feature>
<reference evidence="3 4" key="1">
    <citation type="submission" date="2023-05" db="EMBL/GenBank/DDBJ databases">
        <title>Draft genome of Paenibacillus sp. CCS26.</title>
        <authorList>
            <person name="Akita H."/>
            <person name="Shinto Y."/>
            <person name="Kimura Z."/>
        </authorList>
    </citation>
    <scope>NUCLEOTIDE SEQUENCE [LARGE SCALE GENOMIC DNA]</scope>
    <source>
        <strain evidence="3 4">CCS26</strain>
    </source>
</reference>
<dbReference type="RefSeq" id="WP_317978476.1">
    <property type="nucleotide sequence ID" value="NZ_BTCL01000001.1"/>
</dbReference>
<evidence type="ECO:0000313" key="4">
    <source>
        <dbReference type="Proteomes" id="UP001285921"/>
    </source>
</evidence>